<feature type="compositionally biased region" description="Polar residues" evidence="2">
    <location>
        <begin position="508"/>
        <end position="522"/>
    </location>
</feature>
<feature type="region of interest" description="Disordered" evidence="2">
    <location>
        <begin position="337"/>
        <end position="451"/>
    </location>
</feature>
<keyword evidence="1" id="KW-0479">Metal-binding</keyword>
<organism evidence="4 5">
    <name type="scientific">Haemaphysalis longicornis</name>
    <name type="common">Bush tick</name>
    <dbReference type="NCBI Taxonomy" id="44386"/>
    <lineage>
        <taxon>Eukaryota</taxon>
        <taxon>Metazoa</taxon>
        <taxon>Ecdysozoa</taxon>
        <taxon>Arthropoda</taxon>
        <taxon>Chelicerata</taxon>
        <taxon>Arachnida</taxon>
        <taxon>Acari</taxon>
        <taxon>Parasitiformes</taxon>
        <taxon>Ixodida</taxon>
        <taxon>Ixodoidea</taxon>
        <taxon>Ixodidae</taxon>
        <taxon>Haemaphysalinae</taxon>
        <taxon>Haemaphysalis</taxon>
    </lineage>
</organism>
<feature type="region of interest" description="Disordered" evidence="2">
    <location>
        <begin position="611"/>
        <end position="660"/>
    </location>
</feature>
<feature type="compositionally biased region" description="Basic and acidic residues" evidence="2">
    <location>
        <begin position="636"/>
        <end position="660"/>
    </location>
</feature>
<dbReference type="GO" id="GO:0008270">
    <property type="term" value="F:zinc ion binding"/>
    <property type="evidence" value="ECO:0007669"/>
    <property type="project" value="UniProtKB-KW"/>
</dbReference>
<feature type="domain" description="CCHC-type" evidence="3">
    <location>
        <begin position="265"/>
        <end position="280"/>
    </location>
</feature>
<sequence>MPAVEEADEGQVPPEDHSQTSRRLYPRAMEVEGEPLSPDDTVGWLESYKKLRRRELEKLNQPLNNTTAGRHGQATGISNPRATVRTANKAKNRTPLPPHLPREDLKIVVRPRNGLNVSELSEAQLRDCITRATGLEPTQAADDILRTNPKQNTFVISTPSVTRAESYVKIRELPVRGATYEAVAYAAPPENTSRGVIRNIPDYDTAEDITKSLVYNKNPTILQARRMGKSSSVIILFEGSKVPYYVYYRGAEMRCYLHKKTHEICEACGKVGHRSDVCPKPETTYCKVCGMQLPPENHACDPKCALCGKGHPTGDKKCHQRFQTPYLLRRRQWEKKLRQAEADRRRRSSTGRPQPTKERERERSPSTTRKNRSISFPRLPGSGNHKSRAESREDPRLSRQGSRIRKDQSQATTPNVSRDARRLPREDQAKDYCSEGGHPSTPKEKVSWVSTVSQKANVGPIGIPVPNTQQNEQSELARIRQLLELVLQENRELKMELAALKRGKETAPVTSQAKSTNAQASKPNEEPTPMNEAPTRGNNKLGEDSDPPRKRTKEECEPAALEEKVEKKLKDFATTIRAEVRAAISESIAAMQAIVNGAQAGMSDRFSQIETSVRQMSSRMSQMDATLMDKKSKHSKPYDRPSSKDTLRTADYSCHGDADN</sequence>
<feature type="compositionally biased region" description="Basic and acidic residues" evidence="2">
    <location>
        <begin position="387"/>
        <end position="397"/>
    </location>
</feature>
<evidence type="ECO:0000256" key="1">
    <source>
        <dbReference type="PROSITE-ProRule" id="PRU00047"/>
    </source>
</evidence>
<feature type="region of interest" description="Disordered" evidence="2">
    <location>
        <begin position="502"/>
        <end position="560"/>
    </location>
</feature>
<dbReference type="GO" id="GO:0003676">
    <property type="term" value="F:nucleic acid binding"/>
    <property type="evidence" value="ECO:0007669"/>
    <property type="project" value="InterPro"/>
</dbReference>
<feature type="compositionally biased region" description="Basic and acidic residues" evidence="2">
    <location>
        <begin position="418"/>
        <end position="433"/>
    </location>
</feature>
<dbReference type="InterPro" id="IPR001878">
    <property type="entry name" value="Znf_CCHC"/>
</dbReference>
<keyword evidence="1" id="KW-0863">Zinc-finger</keyword>
<feature type="compositionally biased region" description="Basic and acidic residues" evidence="2">
    <location>
        <begin position="541"/>
        <end position="560"/>
    </location>
</feature>
<dbReference type="AlphaFoldDB" id="A0A9J6FS99"/>
<dbReference type="VEuPathDB" id="VectorBase:HLOH_061020"/>
<evidence type="ECO:0000313" key="5">
    <source>
        <dbReference type="Proteomes" id="UP000821853"/>
    </source>
</evidence>
<evidence type="ECO:0000259" key="3">
    <source>
        <dbReference type="PROSITE" id="PS50158"/>
    </source>
</evidence>
<keyword evidence="1" id="KW-0862">Zinc</keyword>
<evidence type="ECO:0000256" key="2">
    <source>
        <dbReference type="SAM" id="MobiDB-lite"/>
    </source>
</evidence>
<protein>
    <recommendedName>
        <fullName evidence="3">CCHC-type domain-containing protein</fullName>
    </recommendedName>
</protein>
<dbReference type="Proteomes" id="UP000821853">
    <property type="component" value="Unassembled WGS sequence"/>
</dbReference>
<accession>A0A9J6FS99</accession>
<dbReference type="EMBL" id="JABSTR010000003">
    <property type="protein sequence ID" value="KAH9365651.1"/>
    <property type="molecule type" value="Genomic_DNA"/>
</dbReference>
<reference evidence="4 5" key="1">
    <citation type="journal article" date="2020" name="Cell">
        <title>Large-Scale Comparative Analyses of Tick Genomes Elucidate Their Genetic Diversity and Vector Capacities.</title>
        <authorList>
            <consortium name="Tick Genome and Microbiome Consortium (TIGMIC)"/>
            <person name="Jia N."/>
            <person name="Wang J."/>
            <person name="Shi W."/>
            <person name="Du L."/>
            <person name="Sun Y."/>
            <person name="Zhan W."/>
            <person name="Jiang J.F."/>
            <person name="Wang Q."/>
            <person name="Zhang B."/>
            <person name="Ji P."/>
            <person name="Bell-Sakyi L."/>
            <person name="Cui X.M."/>
            <person name="Yuan T.T."/>
            <person name="Jiang B.G."/>
            <person name="Yang W.F."/>
            <person name="Lam T.T."/>
            <person name="Chang Q.C."/>
            <person name="Ding S.J."/>
            <person name="Wang X.J."/>
            <person name="Zhu J.G."/>
            <person name="Ruan X.D."/>
            <person name="Zhao L."/>
            <person name="Wei J.T."/>
            <person name="Ye R.Z."/>
            <person name="Que T.C."/>
            <person name="Du C.H."/>
            <person name="Zhou Y.H."/>
            <person name="Cheng J.X."/>
            <person name="Dai P.F."/>
            <person name="Guo W.B."/>
            <person name="Han X.H."/>
            <person name="Huang E.J."/>
            <person name="Li L.F."/>
            <person name="Wei W."/>
            <person name="Gao Y.C."/>
            <person name="Liu J.Z."/>
            <person name="Shao H.Z."/>
            <person name="Wang X."/>
            <person name="Wang C.C."/>
            <person name="Yang T.C."/>
            <person name="Huo Q.B."/>
            <person name="Li W."/>
            <person name="Chen H.Y."/>
            <person name="Chen S.E."/>
            <person name="Zhou L.G."/>
            <person name="Ni X.B."/>
            <person name="Tian J.H."/>
            <person name="Sheng Y."/>
            <person name="Liu T."/>
            <person name="Pan Y.S."/>
            <person name="Xia L.Y."/>
            <person name="Li J."/>
            <person name="Zhao F."/>
            <person name="Cao W.C."/>
        </authorList>
    </citation>
    <scope>NUCLEOTIDE SEQUENCE [LARGE SCALE GENOMIC DNA]</scope>
    <source>
        <strain evidence="4">HaeL-2018</strain>
    </source>
</reference>
<feature type="region of interest" description="Disordered" evidence="2">
    <location>
        <begin position="1"/>
        <end position="39"/>
    </location>
</feature>
<keyword evidence="5" id="KW-1185">Reference proteome</keyword>
<feature type="compositionally biased region" description="Low complexity" evidence="2">
    <location>
        <begin position="614"/>
        <end position="623"/>
    </location>
</feature>
<dbReference type="OrthoDB" id="6526511at2759"/>
<evidence type="ECO:0000313" key="4">
    <source>
        <dbReference type="EMBL" id="KAH9365651.1"/>
    </source>
</evidence>
<dbReference type="PROSITE" id="PS50158">
    <property type="entry name" value="ZF_CCHC"/>
    <property type="match status" value="1"/>
</dbReference>
<comment type="caution">
    <text evidence="4">The sequence shown here is derived from an EMBL/GenBank/DDBJ whole genome shotgun (WGS) entry which is preliminary data.</text>
</comment>
<feature type="compositionally biased region" description="Basic and acidic residues" evidence="2">
    <location>
        <begin position="355"/>
        <end position="364"/>
    </location>
</feature>
<name>A0A9J6FS99_HAELO</name>
<proteinExistence type="predicted"/>
<gene>
    <name evidence="4" type="ORF">HPB48_005243</name>
</gene>